<protein>
    <submittedName>
        <fullName evidence="2">Uncharacterized protein</fullName>
    </submittedName>
</protein>
<evidence type="ECO:0000256" key="1">
    <source>
        <dbReference type="SAM" id="MobiDB-lite"/>
    </source>
</evidence>
<gene>
    <name evidence="2" type="ORF">J2X20_003300</name>
</gene>
<feature type="compositionally biased region" description="Pro residues" evidence="1">
    <location>
        <begin position="1"/>
        <end position="14"/>
    </location>
</feature>
<reference evidence="2 3" key="1">
    <citation type="submission" date="2023-07" db="EMBL/GenBank/DDBJ databases">
        <title>Sorghum-associated microbial communities from plants grown in Nebraska, USA.</title>
        <authorList>
            <person name="Schachtman D."/>
        </authorList>
    </citation>
    <scope>NUCLEOTIDE SEQUENCE [LARGE SCALE GENOMIC DNA]</scope>
    <source>
        <strain evidence="2 3">BE314</strain>
    </source>
</reference>
<dbReference type="Proteomes" id="UP001180453">
    <property type="component" value="Unassembled WGS sequence"/>
</dbReference>
<dbReference type="EMBL" id="JAVDXU010000002">
    <property type="protein sequence ID" value="MDR7270642.1"/>
    <property type="molecule type" value="Genomic_DNA"/>
</dbReference>
<keyword evidence="3" id="KW-1185">Reference proteome</keyword>
<organism evidence="2 3">
    <name type="scientific">Roseateles saccharophilus</name>
    <name type="common">Pseudomonas saccharophila</name>
    <dbReference type="NCBI Taxonomy" id="304"/>
    <lineage>
        <taxon>Bacteria</taxon>
        <taxon>Pseudomonadati</taxon>
        <taxon>Pseudomonadota</taxon>
        <taxon>Betaproteobacteria</taxon>
        <taxon>Burkholderiales</taxon>
        <taxon>Sphaerotilaceae</taxon>
        <taxon>Roseateles</taxon>
    </lineage>
</organism>
<proteinExistence type="predicted"/>
<accession>A0ABU1YP57</accession>
<evidence type="ECO:0000313" key="3">
    <source>
        <dbReference type="Proteomes" id="UP001180453"/>
    </source>
</evidence>
<feature type="region of interest" description="Disordered" evidence="1">
    <location>
        <begin position="1"/>
        <end position="65"/>
    </location>
</feature>
<name>A0ABU1YP57_ROSSA</name>
<feature type="compositionally biased region" description="Basic and acidic residues" evidence="1">
    <location>
        <begin position="22"/>
        <end position="41"/>
    </location>
</feature>
<sequence>MPDPTRTPPIPPEPAATAPRSGDVERPTAKQRPARDVKDGAFDDSVAGEEDPGAGIDTMTPRPNR</sequence>
<dbReference type="RefSeq" id="WP_310266735.1">
    <property type="nucleotide sequence ID" value="NZ_JAVDXU010000002.1"/>
</dbReference>
<comment type="caution">
    <text evidence="2">The sequence shown here is derived from an EMBL/GenBank/DDBJ whole genome shotgun (WGS) entry which is preliminary data.</text>
</comment>
<evidence type="ECO:0000313" key="2">
    <source>
        <dbReference type="EMBL" id="MDR7270642.1"/>
    </source>
</evidence>